<dbReference type="InterPro" id="IPR051291">
    <property type="entry name" value="CIMAP"/>
</dbReference>
<reference evidence="2" key="1">
    <citation type="journal article" date="2023" name="Mol. Biol. Evol.">
        <title>Third-Generation Sequencing Reveals the Adaptive Role of the Epigenome in Three Deep-Sea Polychaetes.</title>
        <authorList>
            <person name="Perez M."/>
            <person name="Aroh O."/>
            <person name="Sun Y."/>
            <person name="Lan Y."/>
            <person name="Juniper S.K."/>
            <person name="Young C.R."/>
            <person name="Angers B."/>
            <person name="Qian P.Y."/>
        </authorList>
    </citation>
    <scope>NUCLEOTIDE SEQUENCE</scope>
    <source>
        <strain evidence="2">P08H-3</strain>
    </source>
</reference>
<organism evidence="2 3">
    <name type="scientific">Paralvinella palmiformis</name>
    <dbReference type="NCBI Taxonomy" id="53620"/>
    <lineage>
        <taxon>Eukaryota</taxon>
        <taxon>Metazoa</taxon>
        <taxon>Spiralia</taxon>
        <taxon>Lophotrochozoa</taxon>
        <taxon>Annelida</taxon>
        <taxon>Polychaeta</taxon>
        <taxon>Sedentaria</taxon>
        <taxon>Canalipalpata</taxon>
        <taxon>Terebellida</taxon>
        <taxon>Terebelliformia</taxon>
        <taxon>Alvinellidae</taxon>
        <taxon>Paralvinella</taxon>
    </lineage>
</organism>
<name>A0AAD9IZM1_9ANNE</name>
<dbReference type="EMBL" id="JAODUP010000800">
    <property type="protein sequence ID" value="KAK2143911.1"/>
    <property type="molecule type" value="Genomic_DNA"/>
</dbReference>
<feature type="compositionally biased region" description="Polar residues" evidence="1">
    <location>
        <begin position="102"/>
        <end position="111"/>
    </location>
</feature>
<feature type="compositionally biased region" description="Low complexity" evidence="1">
    <location>
        <begin position="217"/>
        <end position="229"/>
    </location>
</feature>
<accession>A0AAD9IZM1</accession>
<evidence type="ECO:0000313" key="2">
    <source>
        <dbReference type="EMBL" id="KAK2143911.1"/>
    </source>
</evidence>
<comment type="caution">
    <text evidence="2">The sequence shown here is derived from an EMBL/GenBank/DDBJ whole genome shotgun (WGS) entry which is preliminary data.</text>
</comment>
<feature type="compositionally biased region" description="Basic and acidic residues" evidence="1">
    <location>
        <begin position="231"/>
        <end position="241"/>
    </location>
</feature>
<evidence type="ECO:0000313" key="3">
    <source>
        <dbReference type="Proteomes" id="UP001208570"/>
    </source>
</evidence>
<feature type="region of interest" description="Disordered" evidence="1">
    <location>
        <begin position="51"/>
        <end position="70"/>
    </location>
</feature>
<dbReference type="GO" id="GO:0005856">
    <property type="term" value="C:cytoskeleton"/>
    <property type="evidence" value="ECO:0007669"/>
    <property type="project" value="TreeGrafter"/>
</dbReference>
<gene>
    <name evidence="2" type="ORF">LSH36_800g00042</name>
</gene>
<proteinExistence type="predicted"/>
<evidence type="ECO:0000256" key="1">
    <source>
        <dbReference type="SAM" id="MobiDB-lite"/>
    </source>
</evidence>
<sequence>MVYTETKPRGPIFIDFTGPGPAYNLPSLIGTDNHDTRSNYSRAPSYTMAGRWKEKKTSNNLPGPIYNPKTTWINEAGGISLKGRHRTRSRDSTGPGPGAYQPNFSWLSENRSGPAYSMAGRHRTRQKHDETPGPNAYVPSFAEHDGKGFSLKGRHKDPKRGDDIPGPLEYKPGSGVIRYGRVTAPEASLKGRNDGAKHSRHALGPGPAAYNPQIDALSSSRSLPSWSLSSRHKEMGTKDRSPGPQTYRPPPPSEVTSAPAYSLQGKRKIRNVADDSPGPGLYNPDPSVGVRGRREQKAASLKGRAREQKKDQSPGPGTYNTDSPRDSGPAYTMAGKWRKREEDVATPGPNKYFPSVLEEGPAYSLKGRHKESDKQVVGPGPGTYNVDKDLDAGPAYSISGKWMTGDITALGDNSPGPGAYFPQQPLRKEDGGISFGVRHSRAKLEPAAIKKLNRTTT</sequence>
<dbReference type="AlphaFoldDB" id="A0AAD9IZM1"/>
<dbReference type="InterPro" id="IPR010736">
    <property type="entry name" value="SHIPPO-rpt"/>
</dbReference>
<protein>
    <submittedName>
        <fullName evidence="2">Uncharacterized protein</fullName>
    </submittedName>
</protein>
<feature type="region of interest" description="Disordered" evidence="1">
    <location>
        <begin position="78"/>
        <end position="388"/>
    </location>
</feature>
<dbReference type="Pfam" id="PF07004">
    <property type="entry name" value="SHIPPO-rpt"/>
    <property type="match status" value="10"/>
</dbReference>
<dbReference type="PANTHER" id="PTHR21580">
    <property type="entry name" value="SHIPPO-1-RELATED"/>
    <property type="match status" value="1"/>
</dbReference>
<keyword evidence="3" id="KW-1185">Reference proteome</keyword>
<dbReference type="Proteomes" id="UP001208570">
    <property type="component" value="Unassembled WGS sequence"/>
</dbReference>
<dbReference type="PANTHER" id="PTHR21580:SF28">
    <property type="entry name" value="BOREALIN N-TERMINAL DOMAIN-CONTAINING PROTEIN-RELATED"/>
    <property type="match status" value="1"/>
</dbReference>